<proteinExistence type="predicted"/>
<dbReference type="KEGG" id="ypi:YpsIP31758_0460"/>
<name>A0A0U1R1B9_YERP3</name>
<dbReference type="GeneID" id="57975154"/>
<accession>A0A0U1R1B9</accession>
<sequence>MVGSVPDFACFVGMVLRFHDELSIRQQFNAQKGAYKMAGTCFSGIKKPGETPGFYHQSDAVKAKN</sequence>
<reference evidence="1 2" key="1">
    <citation type="journal article" date="2007" name="PLoS Genet.">
        <title>The complete genome sequence of Yersinia pseudotuberculosis IP31758, the causative agent of Far East scarlet-like fever.</title>
        <authorList>
            <person name="Eppinger M."/>
            <person name="Rosovitz M.J."/>
            <person name="Fricke W.F."/>
            <person name="Rasko D.A."/>
            <person name="Kokorina G."/>
            <person name="Fayolle C."/>
            <person name="Lindler L.E."/>
            <person name="Carniel E."/>
            <person name="Ravel J."/>
        </authorList>
    </citation>
    <scope>NUCLEOTIDE SEQUENCE [LARGE SCALE GENOMIC DNA]</scope>
    <source>
        <strain evidence="1 2">IP 31758</strain>
    </source>
</reference>
<dbReference type="AlphaFoldDB" id="A0A0U1R1B9"/>
<dbReference type="RefSeq" id="WP_002230558.1">
    <property type="nucleotide sequence ID" value="NC_009708.1"/>
</dbReference>
<organism evidence="1 2">
    <name type="scientific">Yersinia pseudotuberculosis serotype O:1b (strain IP 31758)</name>
    <dbReference type="NCBI Taxonomy" id="349747"/>
    <lineage>
        <taxon>Bacteria</taxon>
        <taxon>Pseudomonadati</taxon>
        <taxon>Pseudomonadota</taxon>
        <taxon>Gammaproteobacteria</taxon>
        <taxon>Enterobacterales</taxon>
        <taxon>Yersiniaceae</taxon>
        <taxon>Yersinia</taxon>
    </lineage>
</organism>
<dbReference type="HOGENOM" id="CLU_2848932_0_0_6"/>
<dbReference type="Proteomes" id="UP000002412">
    <property type="component" value="Chromosome"/>
</dbReference>
<evidence type="ECO:0000313" key="2">
    <source>
        <dbReference type="Proteomes" id="UP000002412"/>
    </source>
</evidence>
<protein>
    <submittedName>
        <fullName evidence="1">Uncharacterized protein</fullName>
    </submittedName>
</protein>
<dbReference type="EMBL" id="CP000720">
    <property type="protein sequence ID" value="ABS48983.1"/>
    <property type="molecule type" value="Genomic_DNA"/>
</dbReference>
<evidence type="ECO:0000313" key="1">
    <source>
        <dbReference type="EMBL" id="ABS48983.1"/>
    </source>
</evidence>
<gene>
    <name evidence="1" type="ordered locus">YpsIP31758_0460</name>
</gene>